<comment type="caution">
    <text evidence="2">The sequence shown here is derived from an EMBL/GenBank/DDBJ whole genome shotgun (WGS) entry which is preliminary data.</text>
</comment>
<name>W2V2Z6_9RICK</name>
<keyword evidence="2" id="KW-0238">DNA-binding</keyword>
<dbReference type="PROSITE" id="PS50943">
    <property type="entry name" value="HTH_CROC1"/>
    <property type="match status" value="1"/>
</dbReference>
<dbReference type="GO" id="GO:0003677">
    <property type="term" value="F:DNA binding"/>
    <property type="evidence" value="ECO:0007669"/>
    <property type="project" value="UniProtKB-KW"/>
</dbReference>
<accession>W2V2Z6</accession>
<gene>
    <name evidence="2" type="ORF">P857_1001</name>
</gene>
<evidence type="ECO:0000313" key="2">
    <source>
        <dbReference type="EMBL" id="ETO91823.1"/>
    </source>
</evidence>
<dbReference type="Pfam" id="PF01381">
    <property type="entry name" value="HTH_3"/>
    <property type="match status" value="1"/>
</dbReference>
<dbReference type="InterPro" id="IPR010982">
    <property type="entry name" value="Lambda_DNA-bd_dom_sf"/>
</dbReference>
<dbReference type="Gene3D" id="1.10.260.40">
    <property type="entry name" value="lambda repressor-like DNA-binding domains"/>
    <property type="match status" value="1"/>
</dbReference>
<evidence type="ECO:0000259" key="1">
    <source>
        <dbReference type="PROSITE" id="PS50943"/>
    </source>
</evidence>
<dbReference type="EMBL" id="AXCJ01000001">
    <property type="protein sequence ID" value="ETO91823.1"/>
    <property type="molecule type" value="Genomic_DNA"/>
</dbReference>
<dbReference type="Proteomes" id="UP000018951">
    <property type="component" value="Unassembled WGS sequence"/>
</dbReference>
<keyword evidence="3" id="KW-1185">Reference proteome</keyword>
<dbReference type="SMART" id="SM00530">
    <property type="entry name" value="HTH_XRE"/>
    <property type="match status" value="1"/>
</dbReference>
<organism evidence="2 3">
    <name type="scientific">Candidatus Xenolissoclinum pacificiensis L6</name>
    <dbReference type="NCBI Taxonomy" id="1401685"/>
    <lineage>
        <taxon>Bacteria</taxon>
        <taxon>Pseudomonadati</taxon>
        <taxon>Pseudomonadota</taxon>
        <taxon>Alphaproteobacteria</taxon>
        <taxon>Rickettsiales</taxon>
        <taxon>Anaplasmataceae</taxon>
        <taxon>Candidatus Xenolissoclinum</taxon>
    </lineage>
</organism>
<protein>
    <submittedName>
        <fullName evidence="2">DNA-binding domain protein</fullName>
    </submittedName>
</protein>
<feature type="domain" description="HTH cro/C1-type" evidence="1">
    <location>
        <begin position="24"/>
        <end position="78"/>
    </location>
</feature>
<evidence type="ECO:0000313" key="3">
    <source>
        <dbReference type="Proteomes" id="UP000018951"/>
    </source>
</evidence>
<dbReference type="CDD" id="cd00093">
    <property type="entry name" value="HTH_XRE"/>
    <property type="match status" value="1"/>
</dbReference>
<sequence length="177" mass="20648">MKQKKIFLKREESNMIDKKLGESLRSLRHLRGYSQNQISDEIGVTFQQFQKYEKGTNRLYVSRLVLICNRLGISIESFFRHCKVQHSNNSLRDPANVVEFDSFSNKDVVRLAKSFSKIENSKVKKHILSLVENLAELSQDMKENISLNPDEKDINLDEDDKEINLSEEDILNEDIEN</sequence>
<dbReference type="InterPro" id="IPR001387">
    <property type="entry name" value="Cro/C1-type_HTH"/>
</dbReference>
<proteinExistence type="predicted"/>
<dbReference type="AlphaFoldDB" id="W2V2Z6"/>
<dbReference type="SUPFAM" id="SSF47413">
    <property type="entry name" value="lambda repressor-like DNA-binding domains"/>
    <property type="match status" value="1"/>
</dbReference>
<reference evidence="2 3" key="1">
    <citation type="journal article" date="2013" name="PLoS ONE">
        <title>Bacterial endosymbiosis in a chordate host: long-term co-evolution and conservation of secondary metabolism.</title>
        <authorList>
            <person name="Kwan J.C."/>
            <person name="Schmidt E.W."/>
        </authorList>
    </citation>
    <scope>NUCLEOTIDE SEQUENCE [LARGE SCALE GENOMIC DNA]</scope>
    <source>
        <strain evidence="3">L6</strain>
    </source>
</reference>
<dbReference type="STRING" id="1401685.P857_1001"/>